<sequence length="105" mass="11144">MRVASLPPIRAALRRITSSMSGSPSESMTSTSAGVRAWRHRPGSAASLPVMIRYRAAHSEQVSFSGGAHARRSASVQIPSTALTSRPPCRVRRGRSPPGARAPLL</sequence>
<accession>A0A0F7L5F1</accession>
<feature type="compositionally biased region" description="Low complexity" evidence="1">
    <location>
        <begin position="17"/>
        <end position="32"/>
    </location>
</feature>
<organism evidence="2">
    <name type="scientific">uncultured marine virus</name>
    <dbReference type="NCBI Taxonomy" id="186617"/>
    <lineage>
        <taxon>Viruses</taxon>
        <taxon>environmental samples</taxon>
    </lineage>
</organism>
<dbReference type="EMBL" id="KR029585">
    <property type="protein sequence ID" value="AKH46742.1"/>
    <property type="molecule type" value="Genomic_DNA"/>
</dbReference>
<reference evidence="2" key="2">
    <citation type="submission" date="2015-03" db="EMBL/GenBank/DDBJ databases">
        <authorList>
            <person name="Chow C.-E.T."/>
            <person name="Winget D.M."/>
            <person name="White R.A.III."/>
            <person name="Hallam S.J."/>
            <person name="Suttle C.A."/>
        </authorList>
    </citation>
    <scope>NUCLEOTIDE SEQUENCE</scope>
    <source>
        <strain evidence="2">Anoxic2_1</strain>
    </source>
</reference>
<proteinExistence type="predicted"/>
<feature type="compositionally biased region" description="Polar residues" evidence="1">
    <location>
        <begin position="74"/>
        <end position="84"/>
    </location>
</feature>
<protein>
    <submittedName>
        <fullName evidence="2">Terminase</fullName>
    </submittedName>
</protein>
<feature type="compositionally biased region" description="Low complexity" evidence="1">
    <location>
        <begin position="96"/>
        <end position="105"/>
    </location>
</feature>
<evidence type="ECO:0000256" key="1">
    <source>
        <dbReference type="SAM" id="MobiDB-lite"/>
    </source>
</evidence>
<feature type="region of interest" description="Disordered" evidence="1">
    <location>
        <begin position="16"/>
        <end position="37"/>
    </location>
</feature>
<name>A0A0F7L5F1_9VIRU</name>
<reference evidence="2" key="1">
    <citation type="journal article" date="2015" name="Front. Microbiol.">
        <title>Combining genomic sequencing methods to explore viral diversity and reveal potential virus-host interactions.</title>
        <authorList>
            <person name="Chow C.E."/>
            <person name="Winget D.M."/>
            <person name="White R.A.III."/>
            <person name="Hallam S.J."/>
            <person name="Suttle C.A."/>
        </authorList>
    </citation>
    <scope>NUCLEOTIDE SEQUENCE</scope>
    <source>
        <strain evidence="2">Anoxic2_1</strain>
    </source>
</reference>
<feature type="region of interest" description="Disordered" evidence="1">
    <location>
        <begin position="62"/>
        <end position="105"/>
    </location>
</feature>
<evidence type="ECO:0000313" key="2">
    <source>
        <dbReference type="EMBL" id="AKH46742.1"/>
    </source>
</evidence>